<sequence length="92" mass="10982">MITGSKSDMLEIILDLEGSIREWLVAERTTNDRIIGYRERMAKFGAKEYYEKQILEEEELLINVQDIRKKRESFLEELKKSYNKQYGESFPV</sequence>
<keyword evidence="2" id="KW-1185">Reference proteome</keyword>
<dbReference type="Proteomes" id="UP001597180">
    <property type="component" value="Unassembled WGS sequence"/>
</dbReference>
<protein>
    <submittedName>
        <fullName evidence="1">Uncharacterized protein</fullName>
    </submittedName>
</protein>
<reference evidence="2" key="1">
    <citation type="journal article" date="2019" name="Int. J. Syst. Evol. Microbiol.">
        <title>The Global Catalogue of Microorganisms (GCM) 10K type strain sequencing project: providing services to taxonomists for standard genome sequencing and annotation.</title>
        <authorList>
            <consortium name="The Broad Institute Genomics Platform"/>
            <consortium name="The Broad Institute Genome Sequencing Center for Infectious Disease"/>
            <person name="Wu L."/>
            <person name="Ma J."/>
        </authorList>
    </citation>
    <scope>NUCLEOTIDE SEQUENCE [LARGE SCALE GENOMIC DNA]</scope>
    <source>
        <strain evidence="2">CCUG 53270</strain>
    </source>
</reference>
<dbReference type="RefSeq" id="WP_345592370.1">
    <property type="nucleotide sequence ID" value="NZ_BAABJG010000031.1"/>
</dbReference>
<evidence type="ECO:0000313" key="2">
    <source>
        <dbReference type="Proteomes" id="UP001597180"/>
    </source>
</evidence>
<gene>
    <name evidence="1" type="ORF">ACFQ4B_18345</name>
</gene>
<evidence type="ECO:0000313" key="1">
    <source>
        <dbReference type="EMBL" id="MFD1222085.1"/>
    </source>
</evidence>
<dbReference type="EMBL" id="JBHTLU010000021">
    <property type="protein sequence ID" value="MFD1222085.1"/>
    <property type="molecule type" value="Genomic_DNA"/>
</dbReference>
<proteinExistence type="predicted"/>
<organism evidence="1 2">
    <name type="scientific">Paenibacillus vulneris</name>
    <dbReference type="NCBI Taxonomy" id="1133364"/>
    <lineage>
        <taxon>Bacteria</taxon>
        <taxon>Bacillati</taxon>
        <taxon>Bacillota</taxon>
        <taxon>Bacilli</taxon>
        <taxon>Bacillales</taxon>
        <taxon>Paenibacillaceae</taxon>
        <taxon>Paenibacillus</taxon>
    </lineage>
</organism>
<accession>A0ABW3UR43</accession>
<name>A0ABW3UR43_9BACL</name>
<comment type="caution">
    <text evidence="1">The sequence shown here is derived from an EMBL/GenBank/DDBJ whole genome shotgun (WGS) entry which is preliminary data.</text>
</comment>